<reference evidence="3 4" key="1">
    <citation type="submission" date="2014-04" db="EMBL/GenBank/DDBJ databases">
        <title>The Genome Sequence of Mycobacterium tuberculosis TKK-01-0051.</title>
        <authorList>
            <consortium name="The Broad Institute Genomics Platform"/>
            <consortium name="The Broad Institute Genome Sequencing Center for Infectious Disease"/>
            <person name="Earl A.M."/>
            <person name="Cohen K."/>
            <person name="Pym A."/>
            <person name="Bishai W."/>
            <person name="Maharaj K."/>
            <person name="Desjardins C."/>
            <person name="Abeel T."/>
            <person name="Young S."/>
            <person name="Zeng Q."/>
            <person name="Gargeya S."/>
            <person name="Abouelleil A."/>
            <person name="Alvarado L."/>
            <person name="Chapman S.B."/>
            <person name="Gainer-Dewar J."/>
            <person name="Goldberg J."/>
            <person name="Griggs A."/>
            <person name="Gujja S."/>
            <person name="Hansen M."/>
            <person name="Howarth C."/>
            <person name="Imamovic A."/>
            <person name="Larimer J."/>
            <person name="Murphy C."/>
            <person name="Naylor J."/>
            <person name="Pearson M."/>
            <person name="Poon T.W."/>
            <person name="Priest M."/>
            <person name="Roberts A."/>
            <person name="Saif S."/>
            <person name="Shea T."/>
            <person name="Sykes S."/>
            <person name="Wortman J."/>
            <person name="Nusbaum C."/>
            <person name="Birren B."/>
        </authorList>
    </citation>
    <scope>NUCLEOTIDE SEQUENCE [LARGE SCALE GENOMIC DNA]</scope>
    <source>
        <strain evidence="3 4">TKK-01-0051</strain>
    </source>
</reference>
<dbReference type="InterPro" id="IPR005693">
    <property type="entry name" value="Mce"/>
</dbReference>
<dbReference type="EMBL" id="JLXW01000010">
    <property type="protein sequence ID" value="KBZ61217.1"/>
    <property type="molecule type" value="Genomic_DNA"/>
</dbReference>
<feature type="domain" description="Mammalian cell entry C-terminal" evidence="2">
    <location>
        <begin position="165"/>
        <end position="297"/>
    </location>
</feature>
<accession>A0A051TW54</accession>
<proteinExistence type="predicted"/>
<evidence type="ECO:0008006" key="5">
    <source>
        <dbReference type="Google" id="ProtNLM"/>
    </source>
</evidence>
<dbReference type="InterPro" id="IPR052336">
    <property type="entry name" value="MlaD_Phospholipid_Transporter"/>
</dbReference>
<comment type="caution">
    <text evidence="3">The sequence shown here is derived from an EMBL/GenBank/DDBJ whole genome shotgun (WGS) entry which is preliminary data.</text>
</comment>
<feature type="domain" description="Mce/MlaD" evidence="1">
    <location>
        <begin position="46"/>
        <end position="121"/>
    </location>
</feature>
<protein>
    <recommendedName>
        <fullName evidence="5">MCE-family lipoprotein LprM</fullName>
    </recommendedName>
</protein>
<organism evidence="3 4">
    <name type="scientific">Mycobacterium [tuberculosis] TKK-01-0051</name>
    <dbReference type="NCBI Taxonomy" id="1324261"/>
    <lineage>
        <taxon>Bacteria</taxon>
        <taxon>Bacillati</taxon>
        <taxon>Actinomycetota</taxon>
        <taxon>Actinomycetes</taxon>
        <taxon>Mycobacteriales</taxon>
        <taxon>Mycobacteriaceae</taxon>
        <taxon>Mycobacterium</taxon>
        <taxon>Mycobacterium avium complex (MAC)</taxon>
    </lineage>
</organism>
<dbReference type="Pfam" id="PF11887">
    <property type="entry name" value="Mce4_CUP1"/>
    <property type="match status" value="1"/>
</dbReference>
<evidence type="ECO:0000259" key="1">
    <source>
        <dbReference type="Pfam" id="PF02470"/>
    </source>
</evidence>
<evidence type="ECO:0000259" key="2">
    <source>
        <dbReference type="Pfam" id="PF11887"/>
    </source>
</evidence>
<gene>
    <name evidence="3" type="ORF">K875_04168</name>
</gene>
<dbReference type="HOGENOM" id="CLU_045966_1_1_11"/>
<dbReference type="AlphaFoldDB" id="A0A051TW54"/>
<dbReference type="InterPro" id="IPR024516">
    <property type="entry name" value="Mce_C"/>
</dbReference>
<dbReference type="PATRIC" id="fig|1324261.3.peg.4211"/>
<evidence type="ECO:0000313" key="3">
    <source>
        <dbReference type="EMBL" id="KBZ61217.1"/>
    </source>
</evidence>
<dbReference type="PANTHER" id="PTHR33371:SF15">
    <property type="entry name" value="LIPOPROTEIN LPRN"/>
    <property type="match status" value="1"/>
</dbReference>
<dbReference type="PROSITE" id="PS51257">
    <property type="entry name" value="PROKAR_LIPOPROTEIN"/>
    <property type="match status" value="1"/>
</dbReference>
<dbReference type="InterPro" id="IPR003399">
    <property type="entry name" value="Mce/MlaD"/>
</dbReference>
<dbReference type="GO" id="GO:0005576">
    <property type="term" value="C:extracellular region"/>
    <property type="evidence" value="ECO:0007669"/>
    <property type="project" value="TreeGrafter"/>
</dbReference>
<sequence>MSRSPLWRRAMTALLAAVTLTTLSGCGFRGLNSISLPGTKGGGPGAYTIRAQMPDVQNLQQNSRVRVNDVTVGNVTDIELQGWNALVTMTIDRDVDLPANATATLGQTSLLGSVHVELAPPVGVAPQGKLRNGSLIPLSSAGAYPSTERTLAAVSLLLNGGGLGQIQDITKTLSTAFSGREQDLRSLLNQLDTFVGYLNDQKSDIIAATDHFNNLVGQFADQKPIIDKALQTIPQALTVLKDQRQNLSNALDQVGKLSALAADSVNKTKENLIKELKDLGPVLQSLADAGPALTRSLGFLGTFPFPASTLSNWVRGDYANLTAVIDLTLSRLDAGFFTGTRFECNLTELELQWGRTIGQMPSPCTAGSQYNPGNPLVVPYHFDQGR</sequence>
<dbReference type="NCBIfam" id="TIGR00996">
    <property type="entry name" value="Mtu_fam_mce"/>
    <property type="match status" value="1"/>
</dbReference>
<dbReference type="PANTHER" id="PTHR33371">
    <property type="entry name" value="INTERMEMBRANE PHOSPHOLIPID TRANSPORT SYSTEM BINDING PROTEIN MLAD-RELATED"/>
    <property type="match status" value="1"/>
</dbReference>
<dbReference type="Pfam" id="PF02470">
    <property type="entry name" value="MlaD"/>
    <property type="match status" value="1"/>
</dbReference>
<name>A0A051TW54_9MYCO</name>
<keyword evidence="4" id="KW-1185">Reference proteome</keyword>
<evidence type="ECO:0000313" key="4">
    <source>
        <dbReference type="Proteomes" id="UP000025947"/>
    </source>
</evidence>
<dbReference type="Proteomes" id="UP000025947">
    <property type="component" value="Unassembled WGS sequence"/>
</dbReference>